<evidence type="ECO:0000313" key="2">
    <source>
        <dbReference type="Proteomes" id="UP000324222"/>
    </source>
</evidence>
<accession>A0A5B7FIM1</accession>
<dbReference type="EMBL" id="VSRR010007749">
    <property type="protein sequence ID" value="MPC47460.1"/>
    <property type="molecule type" value="Genomic_DNA"/>
</dbReference>
<dbReference type="AlphaFoldDB" id="A0A5B7FIM1"/>
<dbReference type="Proteomes" id="UP000324222">
    <property type="component" value="Unassembled WGS sequence"/>
</dbReference>
<keyword evidence="2" id="KW-1185">Reference proteome</keyword>
<comment type="caution">
    <text evidence="1">The sequence shown here is derived from an EMBL/GenBank/DDBJ whole genome shotgun (WGS) entry which is preliminary data.</text>
</comment>
<protein>
    <submittedName>
        <fullName evidence="1">Uncharacterized protein</fullName>
    </submittedName>
</protein>
<sequence length="73" mass="8126">METHRSANKQTKIPPPSCNRQFSIKCQLALPPALKAARCESLASVLPSWTRLAWRSDDRVNISACTEEADECP</sequence>
<reference evidence="1 2" key="1">
    <citation type="submission" date="2019-05" db="EMBL/GenBank/DDBJ databases">
        <title>Another draft genome of Portunus trituberculatus and its Hox gene families provides insights of decapod evolution.</title>
        <authorList>
            <person name="Jeong J.-H."/>
            <person name="Song I."/>
            <person name="Kim S."/>
            <person name="Choi T."/>
            <person name="Kim D."/>
            <person name="Ryu S."/>
            <person name="Kim W."/>
        </authorList>
    </citation>
    <scope>NUCLEOTIDE SEQUENCE [LARGE SCALE GENOMIC DNA]</scope>
    <source>
        <tissue evidence="1">Muscle</tissue>
    </source>
</reference>
<organism evidence="1 2">
    <name type="scientific">Portunus trituberculatus</name>
    <name type="common">Swimming crab</name>
    <name type="synonym">Neptunus trituberculatus</name>
    <dbReference type="NCBI Taxonomy" id="210409"/>
    <lineage>
        <taxon>Eukaryota</taxon>
        <taxon>Metazoa</taxon>
        <taxon>Ecdysozoa</taxon>
        <taxon>Arthropoda</taxon>
        <taxon>Crustacea</taxon>
        <taxon>Multicrustacea</taxon>
        <taxon>Malacostraca</taxon>
        <taxon>Eumalacostraca</taxon>
        <taxon>Eucarida</taxon>
        <taxon>Decapoda</taxon>
        <taxon>Pleocyemata</taxon>
        <taxon>Brachyura</taxon>
        <taxon>Eubrachyura</taxon>
        <taxon>Portunoidea</taxon>
        <taxon>Portunidae</taxon>
        <taxon>Portuninae</taxon>
        <taxon>Portunus</taxon>
    </lineage>
</organism>
<name>A0A5B7FIM1_PORTR</name>
<evidence type="ECO:0000313" key="1">
    <source>
        <dbReference type="EMBL" id="MPC47460.1"/>
    </source>
</evidence>
<proteinExistence type="predicted"/>
<gene>
    <name evidence="1" type="ORF">E2C01_041207</name>
</gene>